<feature type="region of interest" description="Disordered" evidence="5">
    <location>
        <begin position="260"/>
        <end position="287"/>
    </location>
</feature>
<comment type="cofactor">
    <cofactor evidence="1">
        <name>L-ascorbate</name>
        <dbReference type="ChEBI" id="CHEBI:38290"/>
    </cofactor>
</comment>
<feature type="domain" description="TauD/TfdA-like" evidence="6">
    <location>
        <begin position="167"/>
        <end position="493"/>
    </location>
</feature>
<accession>B5YP61</accession>
<evidence type="ECO:0000259" key="6">
    <source>
        <dbReference type="Pfam" id="PF02668"/>
    </source>
</evidence>
<evidence type="ECO:0000313" key="7">
    <source>
        <dbReference type="EMBL" id="ACI64401.1"/>
    </source>
</evidence>
<dbReference type="InParanoid" id="B5YP61"/>
<evidence type="ECO:0000256" key="2">
    <source>
        <dbReference type="ARBA" id="ARBA00005022"/>
    </source>
</evidence>
<dbReference type="Pfam" id="PF02668">
    <property type="entry name" value="TauD"/>
    <property type="match status" value="1"/>
</dbReference>
<dbReference type="STRING" id="35128.B5YP61"/>
<protein>
    <recommendedName>
        <fullName evidence="6">TauD/TfdA-like domain-containing protein</fullName>
    </recommendedName>
</protein>
<dbReference type="GO" id="GO:0016491">
    <property type="term" value="F:oxidoreductase activity"/>
    <property type="evidence" value="ECO:0007669"/>
    <property type="project" value="UniProtKB-KW"/>
</dbReference>
<dbReference type="Gene3D" id="3.60.130.10">
    <property type="entry name" value="Clavaminate synthase-like"/>
    <property type="match status" value="1"/>
</dbReference>
<dbReference type="InterPro" id="IPR050411">
    <property type="entry name" value="AlphaKG_dependent_hydroxylases"/>
</dbReference>
<dbReference type="OMA" id="HTDMTYM"/>
<dbReference type="GeneID" id="7446162"/>
<dbReference type="KEGG" id="tps:THAPS_6667"/>
<comment type="pathway">
    <text evidence="2">Amine and polyamine biosynthesis; carnitine biosynthesis.</text>
</comment>
<dbReference type="PANTHER" id="PTHR10696">
    <property type="entry name" value="GAMMA-BUTYROBETAINE HYDROXYLASE-RELATED"/>
    <property type="match status" value="1"/>
</dbReference>
<organism evidence="7 8">
    <name type="scientific">Thalassiosira pseudonana</name>
    <name type="common">Marine diatom</name>
    <name type="synonym">Cyclotella nana</name>
    <dbReference type="NCBI Taxonomy" id="35128"/>
    <lineage>
        <taxon>Eukaryota</taxon>
        <taxon>Sar</taxon>
        <taxon>Stramenopiles</taxon>
        <taxon>Ochrophyta</taxon>
        <taxon>Bacillariophyta</taxon>
        <taxon>Coscinodiscophyceae</taxon>
        <taxon>Thalassiosirophycidae</taxon>
        <taxon>Thalassiosirales</taxon>
        <taxon>Thalassiosiraceae</taxon>
        <taxon>Thalassiosira</taxon>
    </lineage>
</organism>
<dbReference type="AlphaFoldDB" id="B5YP61"/>
<proteinExistence type="predicted"/>
<dbReference type="EMBL" id="CP001160">
    <property type="protein sequence ID" value="ACI64401.1"/>
    <property type="molecule type" value="Genomic_DNA"/>
</dbReference>
<dbReference type="GO" id="GO:0045329">
    <property type="term" value="P:carnitine biosynthetic process"/>
    <property type="evidence" value="ECO:0000318"/>
    <property type="project" value="GO_Central"/>
</dbReference>
<dbReference type="PANTHER" id="PTHR10696:SF51">
    <property type="entry name" value="TRIMETHYLLYSINE DIOXYGENASE, MITOCHONDRIAL"/>
    <property type="match status" value="1"/>
</dbReference>
<evidence type="ECO:0000256" key="3">
    <source>
        <dbReference type="ARBA" id="ARBA00022873"/>
    </source>
</evidence>
<dbReference type="SUPFAM" id="SSF51197">
    <property type="entry name" value="Clavaminate synthase-like"/>
    <property type="match status" value="1"/>
</dbReference>
<evidence type="ECO:0000256" key="5">
    <source>
        <dbReference type="SAM" id="MobiDB-lite"/>
    </source>
</evidence>
<keyword evidence="8" id="KW-1185">Reference proteome</keyword>
<sequence length="511" mass="57077">MAVQHHHRRQLNIRYISINIGTRPPLPLQFLGAYDAQKFDQSTHQRNDIPFDPVNGKPPPSSSAEASPPSTPGCTWEYDSSTDKWSLPLEGNTSSNYSNEWVQSQLQQWRMDPTDFDVQWNADNPTGNAKHAQEANHATKRVLWSNWTADMIRDPSVSPILFQYDNLRSSENNSNDEKRLLKTLHQYGLVLIRGTPTSTDSLPRGVMNEASLSLADTSDTQETAESAILHLASLIGYHPLHTLYGSGVWSTSSHSSFYNKEGDGNDTNDESGAATTSASASTADSAYGSTSLPLHTDMTYMGNPPGVQVFLMVQPASNATTTSGNDTSAFTPKGQSVYLDGFAAAKQLLLENPEAYNLLATTQRRYRCVDNDEGWHLEASGPVIDAAPRWRKANDAYEWGPVKSIRHNDLDRLPDLPPYFGNETSLNDSRNDSFYRQLQEAHEAWDNILRRDSLRLVIDLQPGECVLVANQRCMHGRYSFEASKYPRVVMGCYVGMDELLSKWRRNGLRVI</sequence>
<name>B5YP61_THAPS</name>
<dbReference type="HOGENOM" id="CLU_533761_0_0_1"/>
<evidence type="ECO:0000256" key="1">
    <source>
        <dbReference type="ARBA" id="ARBA00001961"/>
    </source>
</evidence>
<dbReference type="eggNOG" id="KOG3889">
    <property type="taxonomic scope" value="Eukaryota"/>
</dbReference>
<reference evidence="7 8" key="1">
    <citation type="journal article" date="2004" name="Science">
        <title>The genome of the diatom Thalassiosira pseudonana: ecology, evolution, and metabolism.</title>
        <authorList>
            <person name="Armbrust E.V."/>
            <person name="Berges J.A."/>
            <person name="Bowler C."/>
            <person name="Green B.R."/>
            <person name="Martinez D."/>
            <person name="Putnam N.H."/>
            <person name="Zhou S."/>
            <person name="Allen A.E."/>
            <person name="Apt K.E."/>
            <person name="Bechner M."/>
            <person name="Brzezinski M.A."/>
            <person name="Chaal B.K."/>
            <person name="Chiovitti A."/>
            <person name="Davis A.K."/>
            <person name="Demarest M.S."/>
            <person name="Detter J.C."/>
            <person name="Glavina T."/>
            <person name="Goodstein D."/>
            <person name="Hadi M.Z."/>
            <person name="Hellsten U."/>
            <person name="Hildebrand M."/>
            <person name="Jenkins B.D."/>
            <person name="Jurka J."/>
            <person name="Kapitonov V.V."/>
            <person name="Kroger N."/>
            <person name="Lau W.W."/>
            <person name="Lane T.W."/>
            <person name="Larimer F.W."/>
            <person name="Lippmeier J.C."/>
            <person name="Lucas S."/>
            <person name="Medina M."/>
            <person name="Montsant A."/>
            <person name="Obornik M."/>
            <person name="Parker M.S."/>
            <person name="Palenik B."/>
            <person name="Pazour G.J."/>
            <person name="Richardson P.M."/>
            <person name="Rynearson T.A."/>
            <person name="Saito M.A."/>
            <person name="Schwartz D.C."/>
            <person name="Thamatrakoln K."/>
            <person name="Valentin K."/>
            <person name="Vardi A."/>
            <person name="Wilkerson F.P."/>
            <person name="Rokhsar D.S."/>
        </authorList>
    </citation>
    <scope>NUCLEOTIDE SEQUENCE [LARGE SCALE GENOMIC DNA]</scope>
    <source>
        <strain evidence="7 8">CCMP1335</strain>
    </source>
</reference>
<dbReference type="InterPro" id="IPR042098">
    <property type="entry name" value="TauD-like_sf"/>
</dbReference>
<keyword evidence="3" id="KW-0124">Carnitine biosynthesis</keyword>
<dbReference type="Proteomes" id="UP000001449">
    <property type="component" value="Chromosome 7"/>
</dbReference>
<gene>
    <name evidence="7" type="ORF">THAPS_6667</name>
</gene>
<dbReference type="PaxDb" id="35128-Thaps6667"/>
<feature type="region of interest" description="Disordered" evidence="5">
    <location>
        <begin position="44"/>
        <end position="79"/>
    </location>
</feature>
<evidence type="ECO:0000256" key="4">
    <source>
        <dbReference type="ARBA" id="ARBA00023002"/>
    </source>
</evidence>
<keyword evidence="4" id="KW-0560">Oxidoreductase</keyword>
<feature type="compositionally biased region" description="Low complexity" evidence="5">
    <location>
        <begin position="271"/>
        <end position="287"/>
    </location>
</feature>
<reference evidence="7 8" key="2">
    <citation type="journal article" date="2008" name="Nature">
        <title>The Phaeodactylum genome reveals the evolutionary history of diatom genomes.</title>
        <authorList>
            <person name="Bowler C."/>
            <person name="Allen A.E."/>
            <person name="Badger J.H."/>
            <person name="Grimwood J."/>
            <person name="Jabbari K."/>
            <person name="Kuo A."/>
            <person name="Maheswari U."/>
            <person name="Martens C."/>
            <person name="Maumus F."/>
            <person name="Otillar R.P."/>
            <person name="Rayko E."/>
            <person name="Salamov A."/>
            <person name="Vandepoele K."/>
            <person name="Beszteri B."/>
            <person name="Gruber A."/>
            <person name="Heijde M."/>
            <person name="Katinka M."/>
            <person name="Mock T."/>
            <person name="Valentin K."/>
            <person name="Verret F."/>
            <person name="Berges J.A."/>
            <person name="Brownlee C."/>
            <person name="Cadoret J.P."/>
            <person name="Chiovitti A."/>
            <person name="Choi C.J."/>
            <person name="Coesel S."/>
            <person name="De Martino A."/>
            <person name="Detter J.C."/>
            <person name="Durkin C."/>
            <person name="Falciatore A."/>
            <person name="Fournet J."/>
            <person name="Haruta M."/>
            <person name="Huysman M.J."/>
            <person name="Jenkins B.D."/>
            <person name="Jiroutova K."/>
            <person name="Jorgensen R.E."/>
            <person name="Joubert Y."/>
            <person name="Kaplan A."/>
            <person name="Kroger N."/>
            <person name="Kroth P.G."/>
            <person name="La Roche J."/>
            <person name="Lindquist E."/>
            <person name="Lommer M."/>
            <person name="Martin-Jezequel V."/>
            <person name="Lopez P.J."/>
            <person name="Lucas S."/>
            <person name="Mangogna M."/>
            <person name="McGinnis K."/>
            <person name="Medlin L.K."/>
            <person name="Montsant A."/>
            <person name="Oudot-Le Secq M.P."/>
            <person name="Napoli C."/>
            <person name="Obornik M."/>
            <person name="Parker M.S."/>
            <person name="Petit J.L."/>
            <person name="Porcel B.M."/>
            <person name="Poulsen N."/>
            <person name="Robison M."/>
            <person name="Rychlewski L."/>
            <person name="Rynearson T.A."/>
            <person name="Schmutz J."/>
            <person name="Shapiro H."/>
            <person name="Siaut M."/>
            <person name="Stanley M."/>
            <person name="Sussman M.R."/>
            <person name="Taylor A.R."/>
            <person name="Vardi A."/>
            <person name="von Dassow P."/>
            <person name="Vyverman W."/>
            <person name="Willis A."/>
            <person name="Wyrwicz L.S."/>
            <person name="Rokhsar D.S."/>
            <person name="Weissenbach J."/>
            <person name="Armbrust E.V."/>
            <person name="Green B.R."/>
            <person name="Van de Peer Y."/>
            <person name="Grigoriev I.V."/>
        </authorList>
    </citation>
    <scope>NUCLEOTIDE SEQUENCE [LARGE SCALE GENOMIC DNA]</scope>
    <source>
        <strain evidence="7 8">CCMP1335</strain>
    </source>
</reference>
<dbReference type="InterPro" id="IPR003819">
    <property type="entry name" value="TauD/TfdA-like"/>
</dbReference>
<evidence type="ECO:0000313" key="8">
    <source>
        <dbReference type="Proteomes" id="UP000001449"/>
    </source>
</evidence>
<dbReference type="GO" id="GO:0005739">
    <property type="term" value="C:mitochondrion"/>
    <property type="evidence" value="ECO:0000318"/>
    <property type="project" value="GO_Central"/>
</dbReference>
<dbReference type="RefSeq" id="XP_002295684.1">
    <property type="nucleotide sequence ID" value="XM_002295648.1"/>
</dbReference>